<dbReference type="Ensembl" id="ENSPMRT00000003590.1">
    <property type="protein sequence ID" value="ENSPMRP00000003348.1"/>
    <property type="gene ID" value="ENSPMRG00000002371.1"/>
</dbReference>
<evidence type="ECO:0000313" key="2">
    <source>
        <dbReference type="Proteomes" id="UP000472272"/>
    </source>
</evidence>
<accession>A0A670HUG5</accession>
<protein>
    <recommendedName>
        <fullName evidence="3">UPAR/Ly6 domain-containing protein</fullName>
    </recommendedName>
</protein>
<keyword evidence="2" id="KW-1185">Reference proteome</keyword>
<proteinExistence type="predicted"/>
<dbReference type="Proteomes" id="UP000472272">
    <property type="component" value="Chromosome 2"/>
</dbReference>
<sequence>MSPAFKLLPPNGAFPPPSEKVLWIQTLFTKHGCGKYSELCNKTEQRDNVFDMNYNRTCCNYDLCNGAAMTNPSLPFFAGLSLALGWWLAH</sequence>
<name>A0A670HUG5_PODMU</name>
<reference evidence="1 2" key="1">
    <citation type="journal article" date="2019" name="Proc. Natl. Acad. Sci. U.S.A.">
        <title>Regulatory changes in pterin and carotenoid genes underlie balanced color polymorphisms in the wall lizard.</title>
        <authorList>
            <person name="Andrade P."/>
            <person name="Pinho C."/>
            <person name="Perez I de Lanuza G."/>
            <person name="Afonso S."/>
            <person name="Brejcha J."/>
            <person name="Rubin C.J."/>
            <person name="Wallerman O."/>
            <person name="Pereira P."/>
            <person name="Sabatino S.J."/>
            <person name="Bellati A."/>
            <person name="Pellitteri-Rosa D."/>
            <person name="Bosakova Z."/>
            <person name="Bunikis I."/>
            <person name="Carretero M.A."/>
            <person name="Feiner N."/>
            <person name="Marsik P."/>
            <person name="Pauperio F."/>
            <person name="Salvi D."/>
            <person name="Soler L."/>
            <person name="While G.M."/>
            <person name="Uller T."/>
            <person name="Font E."/>
            <person name="Andersson L."/>
            <person name="Carneiro M."/>
        </authorList>
    </citation>
    <scope>NUCLEOTIDE SEQUENCE</scope>
</reference>
<dbReference type="GeneTree" id="ENSGT00960000190206"/>
<organism evidence="1 2">
    <name type="scientific">Podarcis muralis</name>
    <name type="common">Wall lizard</name>
    <name type="synonym">Lacerta muralis</name>
    <dbReference type="NCBI Taxonomy" id="64176"/>
    <lineage>
        <taxon>Eukaryota</taxon>
        <taxon>Metazoa</taxon>
        <taxon>Chordata</taxon>
        <taxon>Craniata</taxon>
        <taxon>Vertebrata</taxon>
        <taxon>Euteleostomi</taxon>
        <taxon>Lepidosauria</taxon>
        <taxon>Squamata</taxon>
        <taxon>Bifurcata</taxon>
        <taxon>Unidentata</taxon>
        <taxon>Episquamata</taxon>
        <taxon>Laterata</taxon>
        <taxon>Lacertibaenia</taxon>
        <taxon>Lacertidae</taxon>
        <taxon>Podarcis</taxon>
    </lineage>
</organism>
<reference evidence="1" key="2">
    <citation type="submission" date="2025-08" db="UniProtKB">
        <authorList>
            <consortium name="Ensembl"/>
        </authorList>
    </citation>
    <scope>IDENTIFICATION</scope>
</reference>
<reference evidence="1" key="3">
    <citation type="submission" date="2025-09" db="UniProtKB">
        <authorList>
            <consortium name="Ensembl"/>
        </authorList>
    </citation>
    <scope>IDENTIFICATION</scope>
</reference>
<dbReference type="AlphaFoldDB" id="A0A670HUG5"/>
<evidence type="ECO:0000313" key="1">
    <source>
        <dbReference type="Ensembl" id="ENSPMRP00000003348.1"/>
    </source>
</evidence>
<evidence type="ECO:0008006" key="3">
    <source>
        <dbReference type="Google" id="ProtNLM"/>
    </source>
</evidence>